<gene>
    <name evidence="3" type="ORF">DBV05_g6716</name>
</gene>
<dbReference type="OrthoDB" id="5396810at2759"/>
<feature type="compositionally biased region" description="Low complexity" evidence="1">
    <location>
        <begin position="26"/>
        <end position="43"/>
    </location>
</feature>
<organism evidence="3 4">
    <name type="scientific">Lasiodiplodia theobromae</name>
    <dbReference type="NCBI Taxonomy" id="45133"/>
    <lineage>
        <taxon>Eukaryota</taxon>
        <taxon>Fungi</taxon>
        <taxon>Dikarya</taxon>
        <taxon>Ascomycota</taxon>
        <taxon>Pezizomycotina</taxon>
        <taxon>Dothideomycetes</taxon>
        <taxon>Dothideomycetes incertae sedis</taxon>
        <taxon>Botryosphaeriales</taxon>
        <taxon>Botryosphaeriaceae</taxon>
        <taxon>Lasiodiplodia</taxon>
    </lineage>
</organism>
<dbReference type="Proteomes" id="UP000325902">
    <property type="component" value="Unassembled WGS sequence"/>
</dbReference>
<dbReference type="Gene3D" id="2.120.10.70">
    <property type="entry name" value="Fucose-specific lectin"/>
    <property type="match status" value="1"/>
</dbReference>
<keyword evidence="4" id="KW-1185">Reference proteome</keyword>
<feature type="compositionally biased region" description="Polar residues" evidence="1">
    <location>
        <begin position="15"/>
        <end position="25"/>
    </location>
</feature>
<feature type="region of interest" description="Disordered" evidence="1">
    <location>
        <begin position="1"/>
        <end position="45"/>
    </location>
</feature>
<accession>A0A5N5DAE6</accession>
<keyword evidence="2" id="KW-0472">Membrane</keyword>
<dbReference type="AlphaFoldDB" id="A0A5N5DAE6"/>
<name>A0A5N5DAE6_9PEZI</name>
<comment type="caution">
    <text evidence="3">The sequence shown here is derived from an EMBL/GenBank/DDBJ whole genome shotgun (WGS) entry which is preliminary data.</text>
</comment>
<keyword evidence="2" id="KW-1133">Transmembrane helix</keyword>
<evidence type="ECO:0000256" key="1">
    <source>
        <dbReference type="SAM" id="MobiDB-lite"/>
    </source>
</evidence>
<evidence type="ECO:0000313" key="4">
    <source>
        <dbReference type="Proteomes" id="UP000325902"/>
    </source>
</evidence>
<feature type="region of interest" description="Disordered" evidence="1">
    <location>
        <begin position="101"/>
        <end position="122"/>
    </location>
</feature>
<feature type="transmembrane region" description="Helical" evidence="2">
    <location>
        <begin position="147"/>
        <end position="170"/>
    </location>
</feature>
<evidence type="ECO:0000313" key="3">
    <source>
        <dbReference type="EMBL" id="KAB2574631.1"/>
    </source>
</evidence>
<keyword evidence="2" id="KW-0812">Transmembrane</keyword>
<protein>
    <submittedName>
        <fullName evidence="3">Uncharacterized protein</fullName>
    </submittedName>
</protein>
<dbReference type="SUPFAM" id="SSF89372">
    <property type="entry name" value="Fucose-specific lectin"/>
    <property type="match status" value="1"/>
</dbReference>
<proteinExistence type="predicted"/>
<evidence type="ECO:0000256" key="2">
    <source>
        <dbReference type="SAM" id="Phobius"/>
    </source>
</evidence>
<feature type="compositionally biased region" description="Polar residues" evidence="1">
    <location>
        <begin position="101"/>
        <end position="115"/>
    </location>
</feature>
<sequence>MSSPPAVPPEDPQKISMTTPSSGENTSSTTDTFPSTDTTQQQSYAENEGGHIFPEAVPNHNNDTKLGLLGVGDDSEKIVHRTSQTYPEVSYSEFSQKGSLPQHYEANNNFPQPYNENAPEVVHRDSSPPYAVEEKKPAKTICGIRALWFWVILAIIIIIVIIAAVVGGVVGSRASKSEPSTTFLPTAALAAVNYTSGDGVSHYRVYFQAKSNALYQSAWNSSSQEWLVSPLNPGNAAGPEIKPGTPLAAYTLGDGVHTTVEFHVFFLDNENKIWERGTKDPSDMWGTQTDNAMNGTLFAGNDSKLAAYGQQCNNFCAQTSIMTYQNYNYSLWWAAYIQNYGWYAQAVNADQNHTLVQGSSMSLSPIWTNDTSTVVMYANTGNLTRFRWNQLTAWEKSWSYNLTFEGEIAANAEIASFSLGYTGNNDSMTDIEVMVNEPGTSGGVSVWDSNFSRSTLSANTVAASAFPSDFNISSIAASAGGRVYAIEEGEIVEWEWQHDNRTFTRVGTVNTDITT</sequence>
<feature type="compositionally biased region" description="Pro residues" evidence="1">
    <location>
        <begin position="1"/>
        <end position="10"/>
    </location>
</feature>
<dbReference type="EMBL" id="VCHE01000041">
    <property type="protein sequence ID" value="KAB2574631.1"/>
    <property type="molecule type" value="Genomic_DNA"/>
</dbReference>
<reference evidence="3 4" key="1">
    <citation type="journal article" date="2019" name="Sci. Rep.">
        <title>A multi-omics analysis of the grapevine pathogen Lasiodiplodia theobromae reveals that temperature affects the expression of virulence- and pathogenicity-related genes.</title>
        <authorList>
            <person name="Felix C."/>
            <person name="Meneses R."/>
            <person name="Goncalves M.F.M."/>
            <person name="Tilleman L."/>
            <person name="Duarte A.S."/>
            <person name="Jorrin-Novo J.V."/>
            <person name="Van de Peer Y."/>
            <person name="Deforce D."/>
            <person name="Van Nieuwerburgh F."/>
            <person name="Esteves A.C."/>
            <person name="Alves A."/>
        </authorList>
    </citation>
    <scope>NUCLEOTIDE SEQUENCE [LARGE SCALE GENOMIC DNA]</scope>
    <source>
        <strain evidence="3 4">LA-SOL3</strain>
    </source>
</reference>